<dbReference type="Gene3D" id="3.30.40.10">
    <property type="entry name" value="Zinc/RING finger domain, C3HC4 (zinc finger)"/>
    <property type="match status" value="1"/>
</dbReference>
<evidence type="ECO:0000256" key="5">
    <source>
        <dbReference type="ARBA" id="ARBA00022833"/>
    </source>
</evidence>
<evidence type="ECO:0000256" key="8">
    <source>
        <dbReference type="PROSITE-ProRule" id="PRU00175"/>
    </source>
</evidence>
<keyword evidence="11" id="KW-1185">Reference proteome</keyword>
<gene>
    <name evidence="10" type="ORF">M427DRAFT_320355</name>
</gene>
<dbReference type="Pfam" id="PF13639">
    <property type="entry name" value="zf-RING_2"/>
    <property type="match status" value="1"/>
</dbReference>
<dbReference type="AlphaFoldDB" id="A0A139AFV9"/>
<dbReference type="SMART" id="SM00184">
    <property type="entry name" value="RING"/>
    <property type="match status" value="1"/>
</dbReference>
<keyword evidence="4 8" id="KW-0863">Zinc-finger</keyword>
<dbReference type="PROSITE" id="PS50089">
    <property type="entry name" value="ZF_RING_2"/>
    <property type="match status" value="1"/>
</dbReference>
<organism evidence="10 11">
    <name type="scientific">Gonapodya prolifera (strain JEL478)</name>
    <name type="common">Monoblepharis prolifera</name>
    <dbReference type="NCBI Taxonomy" id="1344416"/>
    <lineage>
        <taxon>Eukaryota</taxon>
        <taxon>Fungi</taxon>
        <taxon>Fungi incertae sedis</taxon>
        <taxon>Chytridiomycota</taxon>
        <taxon>Chytridiomycota incertae sedis</taxon>
        <taxon>Monoblepharidomycetes</taxon>
        <taxon>Monoblepharidales</taxon>
        <taxon>Gonapodyaceae</taxon>
        <taxon>Gonapodya</taxon>
    </lineage>
</organism>
<keyword evidence="7" id="KW-0472">Membrane</keyword>
<dbReference type="SUPFAM" id="SSF57850">
    <property type="entry name" value="RING/U-box"/>
    <property type="match status" value="1"/>
</dbReference>
<keyword evidence="3" id="KW-0479">Metal-binding</keyword>
<protein>
    <recommendedName>
        <fullName evidence="9">RING-type domain-containing protein</fullName>
    </recommendedName>
</protein>
<evidence type="ECO:0000256" key="3">
    <source>
        <dbReference type="ARBA" id="ARBA00022723"/>
    </source>
</evidence>
<keyword evidence="5" id="KW-0862">Zinc</keyword>
<dbReference type="PANTHER" id="PTHR47168:SF1">
    <property type="entry name" value="OS02G0798600 PROTEIN"/>
    <property type="match status" value="1"/>
</dbReference>
<name>A0A139AFV9_GONPJ</name>
<evidence type="ECO:0000313" key="10">
    <source>
        <dbReference type="EMBL" id="KXS15686.1"/>
    </source>
</evidence>
<dbReference type="GO" id="GO:0008270">
    <property type="term" value="F:zinc ion binding"/>
    <property type="evidence" value="ECO:0007669"/>
    <property type="project" value="UniProtKB-KW"/>
</dbReference>
<accession>A0A139AFV9</accession>
<evidence type="ECO:0000256" key="4">
    <source>
        <dbReference type="ARBA" id="ARBA00022771"/>
    </source>
</evidence>
<reference evidence="10 11" key="1">
    <citation type="journal article" date="2015" name="Genome Biol. Evol.">
        <title>Phylogenomic analyses indicate that early fungi evolved digesting cell walls of algal ancestors of land plants.</title>
        <authorList>
            <person name="Chang Y."/>
            <person name="Wang S."/>
            <person name="Sekimoto S."/>
            <person name="Aerts A.L."/>
            <person name="Choi C."/>
            <person name="Clum A."/>
            <person name="LaButti K.M."/>
            <person name="Lindquist E.A."/>
            <person name="Yee Ngan C."/>
            <person name="Ohm R.A."/>
            <person name="Salamov A.A."/>
            <person name="Grigoriev I.V."/>
            <person name="Spatafora J.W."/>
            <person name="Berbee M.L."/>
        </authorList>
    </citation>
    <scope>NUCLEOTIDE SEQUENCE [LARGE SCALE GENOMIC DNA]</scope>
    <source>
        <strain evidence="10 11">JEL478</strain>
    </source>
</reference>
<dbReference type="InterPro" id="IPR001841">
    <property type="entry name" value="Znf_RING"/>
</dbReference>
<evidence type="ECO:0000256" key="1">
    <source>
        <dbReference type="ARBA" id="ARBA00004167"/>
    </source>
</evidence>
<dbReference type="EMBL" id="KQ965760">
    <property type="protein sequence ID" value="KXS15686.1"/>
    <property type="molecule type" value="Genomic_DNA"/>
</dbReference>
<evidence type="ECO:0000256" key="6">
    <source>
        <dbReference type="ARBA" id="ARBA00022989"/>
    </source>
</evidence>
<dbReference type="InterPro" id="IPR051653">
    <property type="entry name" value="E3_ligase_sorting_rcpt"/>
</dbReference>
<dbReference type="STRING" id="1344416.A0A139AFV9"/>
<dbReference type="InterPro" id="IPR013083">
    <property type="entry name" value="Znf_RING/FYVE/PHD"/>
</dbReference>
<dbReference type="OrthoDB" id="8062037at2759"/>
<sequence length="232" mass="24940">MSAGRVSVSTPEGTAHGGSTLHRVPFFSWPLFPMSLRLARLAPTPAPSRIRATDKTSLNLSDSCPICLDALRTPGAILRTLPCAHVFHAQCVDAWLVGWRGVCPVCRRDLTKDGSEGEGTAMQPVGRDDVSEVAGMEGGSRSHSQFFSRIASWLPRRGPVVSGTTAFQPPEMLQTTATATTAHPRPADAVAVEIDTEVQSREGTDRTESTHLANTDVVVDERDLGVRRFVAP</sequence>
<evidence type="ECO:0000313" key="11">
    <source>
        <dbReference type="Proteomes" id="UP000070544"/>
    </source>
</evidence>
<evidence type="ECO:0000256" key="2">
    <source>
        <dbReference type="ARBA" id="ARBA00022692"/>
    </source>
</evidence>
<dbReference type="Proteomes" id="UP000070544">
    <property type="component" value="Unassembled WGS sequence"/>
</dbReference>
<proteinExistence type="predicted"/>
<dbReference type="PANTHER" id="PTHR47168">
    <property type="entry name" value="RING ZINC FINGER DOMAIN SUPERFAMILY PROTEIN-RELATED"/>
    <property type="match status" value="1"/>
</dbReference>
<comment type="subcellular location">
    <subcellularLocation>
        <location evidence="1">Membrane</location>
        <topology evidence="1">Single-pass membrane protein</topology>
    </subcellularLocation>
</comment>
<keyword evidence="6" id="KW-1133">Transmembrane helix</keyword>
<keyword evidence="2" id="KW-0812">Transmembrane</keyword>
<evidence type="ECO:0000256" key="7">
    <source>
        <dbReference type="ARBA" id="ARBA00023136"/>
    </source>
</evidence>
<dbReference type="CDD" id="cd16473">
    <property type="entry name" value="RING-H2_RNF103"/>
    <property type="match status" value="1"/>
</dbReference>
<dbReference type="GO" id="GO:0016020">
    <property type="term" value="C:membrane"/>
    <property type="evidence" value="ECO:0007669"/>
    <property type="project" value="UniProtKB-SubCell"/>
</dbReference>
<feature type="domain" description="RING-type" evidence="9">
    <location>
        <begin position="64"/>
        <end position="107"/>
    </location>
</feature>
<evidence type="ECO:0000259" key="9">
    <source>
        <dbReference type="PROSITE" id="PS50089"/>
    </source>
</evidence>